<accession>A0A8H3IIP9</accession>
<organism evidence="1 2">
    <name type="scientific">Alectoria fallacina</name>
    <dbReference type="NCBI Taxonomy" id="1903189"/>
    <lineage>
        <taxon>Eukaryota</taxon>
        <taxon>Fungi</taxon>
        <taxon>Dikarya</taxon>
        <taxon>Ascomycota</taxon>
        <taxon>Pezizomycotina</taxon>
        <taxon>Lecanoromycetes</taxon>
        <taxon>OSLEUM clade</taxon>
        <taxon>Lecanoromycetidae</taxon>
        <taxon>Lecanorales</taxon>
        <taxon>Lecanorineae</taxon>
        <taxon>Parmeliaceae</taxon>
        <taxon>Alectoria</taxon>
    </lineage>
</organism>
<dbReference type="OrthoDB" id="10525325at2759"/>
<name>A0A8H3IIP9_9LECA</name>
<comment type="caution">
    <text evidence="1">The sequence shown here is derived from an EMBL/GenBank/DDBJ whole genome shotgun (WGS) entry which is preliminary data.</text>
</comment>
<dbReference type="EMBL" id="CAJPDR010000095">
    <property type="protein sequence ID" value="CAF9917045.1"/>
    <property type="molecule type" value="Genomic_DNA"/>
</dbReference>
<reference evidence="1" key="1">
    <citation type="submission" date="2021-03" db="EMBL/GenBank/DDBJ databases">
        <authorList>
            <person name="Tagirdzhanova G."/>
        </authorList>
    </citation>
    <scope>NUCLEOTIDE SEQUENCE</scope>
</reference>
<gene>
    <name evidence="1" type="ORF">ALECFALPRED_010965</name>
</gene>
<evidence type="ECO:0000313" key="1">
    <source>
        <dbReference type="EMBL" id="CAF9917045.1"/>
    </source>
</evidence>
<proteinExistence type="predicted"/>
<protein>
    <submittedName>
        <fullName evidence="1">Uncharacterized protein</fullName>
    </submittedName>
</protein>
<dbReference type="AlphaFoldDB" id="A0A8H3IIP9"/>
<evidence type="ECO:0000313" key="2">
    <source>
        <dbReference type="Proteomes" id="UP000664203"/>
    </source>
</evidence>
<dbReference type="Proteomes" id="UP000664203">
    <property type="component" value="Unassembled WGS sequence"/>
</dbReference>
<keyword evidence="2" id="KW-1185">Reference proteome</keyword>
<sequence length="68" mass="7524">MENTAADWNDFLDSEVISDIPSTDFGLQGREAGQQTFLPDFEQAQESQSGHRTFSLDWSNLGILSSAN</sequence>